<proteinExistence type="inferred from homology"/>
<organism evidence="6 7">
    <name type="scientific">Starmerella bacillaris</name>
    <name type="common">Yeast</name>
    <name type="synonym">Candida zemplinina</name>
    <dbReference type="NCBI Taxonomy" id="1247836"/>
    <lineage>
        <taxon>Eukaryota</taxon>
        <taxon>Fungi</taxon>
        <taxon>Dikarya</taxon>
        <taxon>Ascomycota</taxon>
        <taxon>Saccharomycotina</taxon>
        <taxon>Dipodascomycetes</taxon>
        <taxon>Dipodascales</taxon>
        <taxon>Trichomonascaceae</taxon>
        <taxon>Starmerella</taxon>
    </lineage>
</organism>
<evidence type="ECO:0000256" key="3">
    <source>
        <dbReference type="ARBA" id="ARBA00023128"/>
    </source>
</evidence>
<keyword evidence="7" id="KW-1185">Reference proteome</keyword>
<feature type="domain" description="TLDc" evidence="5">
    <location>
        <begin position="15"/>
        <end position="184"/>
    </location>
</feature>
<comment type="similarity">
    <text evidence="2">Belongs to the OXR1 family.</text>
</comment>
<evidence type="ECO:0000259" key="5">
    <source>
        <dbReference type="PROSITE" id="PS51886"/>
    </source>
</evidence>
<evidence type="ECO:0000313" key="7">
    <source>
        <dbReference type="Proteomes" id="UP001362899"/>
    </source>
</evidence>
<dbReference type="Proteomes" id="UP001362899">
    <property type="component" value="Unassembled WGS sequence"/>
</dbReference>
<dbReference type="Pfam" id="PF07534">
    <property type="entry name" value="TLD"/>
    <property type="match status" value="1"/>
</dbReference>
<evidence type="ECO:0000256" key="2">
    <source>
        <dbReference type="ARBA" id="ARBA00009540"/>
    </source>
</evidence>
<dbReference type="PROSITE" id="PS51886">
    <property type="entry name" value="TLDC"/>
    <property type="match status" value="1"/>
</dbReference>
<reference evidence="6 7" key="1">
    <citation type="journal article" date="2023" name="Elife">
        <title>Identification of key yeast species and microbe-microbe interactions impacting larval growth of Drosophila in the wild.</title>
        <authorList>
            <person name="Mure A."/>
            <person name="Sugiura Y."/>
            <person name="Maeda R."/>
            <person name="Honda K."/>
            <person name="Sakurai N."/>
            <person name="Takahashi Y."/>
            <person name="Watada M."/>
            <person name="Katoh T."/>
            <person name="Gotoh A."/>
            <person name="Gotoh Y."/>
            <person name="Taniguchi I."/>
            <person name="Nakamura K."/>
            <person name="Hayashi T."/>
            <person name="Katayama T."/>
            <person name="Uemura T."/>
            <person name="Hattori Y."/>
        </authorList>
    </citation>
    <scope>NUCLEOTIDE SEQUENCE [LARGE SCALE GENOMIC DNA]</scope>
    <source>
        <strain evidence="6 7">SB-73</strain>
    </source>
</reference>
<protein>
    <recommendedName>
        <fullName evidence="4">Oxidation resistance protein 1</fullName>
    </recommendedName>
</protein>
<comment type="subcellular location">
    <subcellularLocation>
        <location evidence="1">Mitochondrion</location>
    </subcellularLocation>
</comment>
<evidence type="ECO:0000313" key="6">
    <source>
        <dbReference type="EMBL" id="GMM52514.1"/>
    </source>
</evidence>
<evidence type="ECO:0000256" key="1">
    <source>
        <dbReference type="ARBA" id="ARBA00004173"/>
    </source>
</evidence>
<dbReference type="GO" id="GO:0005634">
    <property type="term" value="C:nucleus"/>
    <property type="evidence" value="ECO:0007669"/>
    <property type="project" value="TreeGrafter"/>
</dbReference>
<name>A0AAV5RLW9_STABA</name>
<gene>
    <name evidence="6" type="ORF">DASB73_034770</name>
</gene>
<dbReference type="InterPro" id="IPR006571">
    <property type="entry name" value="TLDc_dom"/>
</dbReference>
<evidence type="ECO:0000256" key="4">
    <source>
        <dbReference type="ARBA" id="ARBA00040604"/>
    </source>
</evidence>
<comment type="caution">
    <text evidence="6">The sequence shown here is derived from an EMBL/GenBank/DDBJ whole genome shotgun (WGS) entry which is preliminary data.</text>
</comment>
<dbReference type="GO" id="GO:0005739">
    <property type="term" value="C:mitochondrion"/>
    <property type="evidence" value="ECO:0007669"/>
    <property type="project" value="UniProtKB-SubCell"/>
</dbReference>
<dbReference type="PANTHER" id="PTHR23354">
    <property type="entry name" value="NUCLEOLAR PROTEIN 7/ESTROGEN RECEPTOR COACTIVATOR-RELATED"/>
    <property type="match status" value="1"/>
</dbReference>
<keyword evidence="3" id="KW-0496">Mitochondrion</keyword>
<dbReference type="GO" id="GO:0006979">
    <property type="term" value="P:response to oxidative stress"/>
    <property type="evidence" value="ECO:0007669"/>
    <property type="project" value="TreeGrafter"/>
</dbReference>
<dbReference type="EMBL" id="BTGC01000008">
    <property type="protein sequence ID" value="GMM52514.1"/>
    <property type="molecule type" value="Genomic_DNA"/>
</dbReference>
<dbReference type="PANTHER" id="PTHR23354:SF62">
    <property type="entry name" value="MUSTARD, ISOFORM V"/>
    <property type="match status" value="1"/>
</dbReference>
<accession>A0AAV5RLW9</accession>
<dbReference type="SMART" id="SM00584">
    <property type="entry name" value="TLDc"/>
    <property type="match status" value="1"/>
</dbReference>
<dbReference type="AlphaFoldDB" id="A0AAV5RLW9"/>
<sequence length="184" mass="20993">MDSKLTGYKPSSKNRLLNDQIVDEISPFLPERMQLRPQWTLKYSLEQDGASIKTFYKSAERPVSDHQQHGYVLVVRDARNGLFGAYANEVLKPSEGRYRGNNDCFLWKHEGDKVKAFPYRGTNDFAIFCTHHFVSFGGGDGHYGLWIDDSLDKGVSYPSLTYENETLSAQGSKFDIIGLELWEI</sequence>